<keyword evidence="3" id="KW-0012">Acyltransferase</keyword>
<keyword evidence="1" id="KW-0472">Membrane</keyword>
<feature type="transmembrane region" description="Helical" evidence="1">
    <location>
        <begin position="251"/>
        <end position="273"/>
    </location>
</feature>
<dbReference type="Proteomes" id="UP000251889">
    <property type="component" value="Unassembled WGS sequence"/>
</dbReference>
<organism evidence="3 4">
    <name type="scientific">Pseudochryseolinea flava</name>
    <dbReference type="NCBI Taxonomy" id="2059302"/>
    <lineage>
        <taxon>Bacteria</taxon>
        <taxon>Pseudomonadati</taxon>
        <taxon>Bacteroidota</taxon>
        <taxon>Cytophagia</taxon>
        <taxon>Cytophagales</taxon>
        <taxon>Fulvivirgaceae</taxon>
        <taxon>Pseudochryseolinea</taxon>
    </lineage>
</organism>
<feature type="transmembrane region" description="Helical" evidence="1">
    <location>
        <begin position="228"/>
        <end position="245"/>
    </location>
</feature>
<keyword evidence="1" id="KW-1133">Transmembrane helix</keyword>
<evidence type="ECO:0000313" key="3">
    <source>
        <dbReference type="EMBL" id="RAV98942.1"/>
    </source>
</evidence>
<dbReference type="PANTHER" id="PTHR36927:SF3">
    <property type="entry name" value="GLUCANS BIOSYNTHESIS PROTEIN C"/>
    <property type="match status" value="1"/>
</dbReference>
<feature type="transmembrane region" description="Helical" evidence="1">
    <location>
        <begin position="285"/>
        <end position="306"/>
    </location>
</feature>
<dbReference type="PANTHER" id="PTHR36927">
    <property type="entry name" value="BLR4337 PROTEIN"/>
    <property type="match status" value="1"/>
</dbReference>
<dbReference type="EMBL" id="QMFY01000014">
    <property type="protein sequence ID" value="RAV98942.1"/>
    <property type="molecule type" value="Genomic_DNA"/>
</dbReference>
<evidence type="ECO:0000256" key="1">
    <source>
        <dbReference type="SAM" id="Phobius"/>
    </source>
</evidence>
<gene>
    <name evidence="3" type="ORF">DQQ10_21835</name>
</gene>
<feature type="transmembrane region" description="Helical" evidence="1">
    <location>
        <begin position="12"/>
        <end position="38"/>
    </location>
</feature>
<feature type="transmembrane region" description="Helical" evidence="1">
    <location>
        <begin position="88"/>
        <end position="108"/>
    </location>
</feature>
<sequence length="365" mass="42885">MTTMNRRHDIDWVRVIAIGLLLIYHIAIGFQSWGIMIGFIANEKTWGSLWIPMSMLNIWRIPLLFFVSGMGVYFALQNRNWQQLLGERSARILLPFIFGFFVIVPLHHYVWQHHYKLTYTYTPGPDHLWFLGNIFSYVLIFTPLFYYMKKNENGKVAQAIRKTISHPLGVLVMIGAFVAEALIIKPFPYELYALTWHGYFLGLIAFFFGFCFILSGQAFWNMIVRWKWAFLSIATVLLLVRLLYFQMNVPVYLLVTESDCWILSVLAFAYRYLNKPSQALRYLSEAAYPIYIIHMIFLFLGSFLVFNLDIDVRIQFVLVSIFTFVGCFGFYEFVIRRIRLFRMLFGLKINSAKREDMAIQSNAIV</sequence>
<dbReference type="GO" id="GO:0016747">
    <property type="term" value="F:acyltransferase activity, transferring groups other than amino-acyl groups"/>
    <property type="evidence" value="ECO:0007669"/>
    <property type="project" value="InterPro"/>
</dbReference>
<feature type="domain" description="Acyltransferase 3" evidence="2">
    <location>
        <begin position="8"/>
        <end position="331"/>
    </location>
</feature>
<comment type="caution">
    <text evidence="3">The sequence shown here is derived from an EMBL/GenBank/DDBJ whole genome shotgun (WGS) entry which is preliminary data.</text>
</comment>
<dbReference type="InterPro" id="IPR050623">
    <property type="entry name" value="Glucan_succinyl_AcylTrfase"/>
</dbReference>
<feature type="transmembrane region" description="Helical" evidence="1">
    <location>
        <begin position="128"/>
        <end position="147"/>
    </location>
</feature>
<feature type="transmembrane region" description="Helical" evidence="1">
    <location>
        <begin position="168"/>
        <end position="184"/>
    </location>
</feature>
<protein>
    <submittedName>
        <fullName evidence="3">Acyltransferase</fullName>
    </submittedName>
</protein>
<dbReference type="OrthoDB" id="9809782at2"/>
<dbReference type="Pfam" id="PF01757">
    <property type="entry name" value="Acyl_transf_3"/>
    <property type="match status" value="1"/>
</dbReference>
<proteinExistence type="predicted"/>
<evidence type="ECO:0000313" key="4">
    <source>
        <dbReference type="Proteomes" id="UP000251889"/>
    </source>
</evidence>
<reference evidence="3 4" key="1">
    <citation type="submission" date="2018-06" db="EMBL/GenBank/DDBJ databases">
        <title>Chryseolinea flavus sp. nov., a member of the phylum Bacteroidetes isolated from soil.</title>
        <authorList>
            <person name="Li Y."/>
            <person name="Wang J."/>
        </authorList>
    </citation>
    <scope>NUCLEOTIDE SEQUENCE [LARGE SCALE GENOMIC DNA]</scope>
    <source>
        <strain evidence="3 4">SDU1-6</strain>
    </source>
</reference>
<keyword evidence="4" id="KW-1185">Reference proteome</keyword>
<keyword evidence="3" id="KW-0808">Transferase</keyword>
<feature type="transmembrane region" description="Helical" evidence="1">
    <location>
        <begin position="312"/>
        <end position="334"/>
    </location>
</feature>
<dbReference type="AlphaFoldDB" id="A0A364XZP3"/>
<feature type="transmembrane region" description="Helical" evidence="1">
    <location>
        <begin position="58"/>
        <end position="76"/>
    </location>
</feature>
<evidence type="ECO:0000259" key="2">
    <source>
        <dbReference type="Pfam" id="PF01757"/>
    </source>
</evidence>
<keyword evidence="1" id="KW-0812">Transmembrane</keyword>
<feature type="transmembrane region" description="Helical" evidence="1">
    <location>
        <begin position="196"/>
        <end position="216"/>
    </location>
</feature>
<dbReference type="InterPro" id="IPR002656">
    <property type="entry name" value="Acyl_transf_3_dom"/>
</dbReference>
<accession>A0A364XZP3</accession>
<name>A0A364XZP3_9BACT</name>